<dbReference type="HOGENOM" id="CLU_2016591_0_0_1"/>
<dbReference type="GeneID" id="5492860"/>
<dbReference type="AlphaFoldDB" id="A7EBW0"/>
<gene>
    <name evidence="2" type="ORF">SS1G_02796</name>
</gene>
<dbReference type="RefSeq" id="XP_001596576.1">
    <property type="nucleotide sequence ID" value="XM_001596526.1"/>
</dbReference>
<dbReference type="EMBL" id="CH476623">
    <property type="protein sequence ID" value="EDN99938.1"/>
    <property type="molecule type" value="Genomic_DNA"/>
</dbReference>
<evidence type="ECO:0000313" key="2">
    <source>
        <dbReference type="EMBL" id="EDN99938.1"/>
    </source>
</evidence>
<keyword evidence="3" id="KW-1185">Reference proteome</keyword>
<name>A7EBW0_SCLS1</name>
<dbReference type="Proteomes" id="UP000001312">
    <property type="component" value="Unassembled WGS sequence"/>
</dbReference>
<dbReference type="KEGG" id="ssl:SS1G_02796"/>
<feature type="region of interest" description="Disordered" evidence="1">
    <location>
        <begin position="1"/>
        <end position="24"/>
    </location>
</feature>
<dbReference type="InParanoid" id="A7EBW0"/>
<accession>A7EBW0</accession>
<evidence type="ECO:0000313" key="3">
    <source>
        <dbReference type="Proteomes" id="UP000001312"/>
    </source>
</evidence>
<sequence>MAISQHLRSVHTHGDNNNIPIPPHLDSLTNSTTSFGAKSIPGGFINGKVNVNGNVNFNTQRQGQGQGQSAASSFEGDWRMVVVVGVVLGLVGECEMENGFAFCGLVTGMDGYRWFGGLVWCWV</sequence>
<proteinExistence type="predicted"/>
<protein>
    <submittedName>
        <fullName evidence="2">Uncharacterized protein</fullName>
    </submittedName>
</protein>
<reference evidence="3" key="1">
    <citation type="journal article" date="2011" name="PLoS Genet.">
        <title>Genomic analysis of the necrotrophic fungal pathogens Sclerotinia sclerotiorum and Botrytis cinerea.</title>
        <authorList>
            <person name="Amselem J."/>
            <person name="Cuomo C.A."/>
            <person name="van Kan J.A."/>
            <person name="Viaud M."/>
            <person name="Benito E.P."/>
            <person name="Couloux A."/>
            <person name="Coutinho P.M."/>
            <person name="de Vries R.P."/>
            <person name="Dyer P.S."/>
            <person name="Fillinger S."/>
            <person name="Fournier E."/>
            <person name="Gout L."/>
            <person name="Hahn M."/>
            <person name="Kohn L."/>
            <person name="Lapalu N."/>
            <person name="Plummer K.M."/>
            <person name="Pradier J.M."/>
            <person name="Quevillon E."/>
            <person name="Sharon A."/>
            <person name="Simon A."/>
            <person name="ten Have A."/>
            <person name="Tudzynski B."/>
            <person name="Tudzynski P."/>
            <person name="Wincker P."/>
            <person name="Andrew M."/>
            <person name="Anthouard V."/>
            <person name="Beever R.E."/>
            <person name="Beffa R."/>
            <person name="Benoit I."/>
            <person name="Bouzid O."/>
            <person name="Brault B."/>
            <person name="Chen Z."/>
            <person name="Choquer M."/>
            <person name="Collemare J."/>
            <person name="Cotton P."/>
            <person name="Danchin E.G."/>
            <person name="Da Silva C."/>
            <person name="Gautier A."/>
            <person name="Giraud C."/>
            <person name="Giraud T."/>
            <person name="Gonzalez C."/>
            <person name="Grossetete S."/>
            <person name="Guldener U."/>
            <person name="Henrissat B."/>
            <person name="Howlett B.J."/>
            <person name="Kodira C."/>
            <person name="Kretschmer M."/>
            <person name="Lappartient A."/>
            <person name="Leroch M."/>
            <person name="Levis C."/>
            <person name="Mauceli E."/>
            <person name="Neuveglise C."/>
            <person name="Oeser B."/>
            <person name="Pearson M."/>
            <person name="Poulain J."/>
            <person name="Poussereau N."/>
            <person name="Quesneville H."/>
            <person name="Rascle C."/>
            <person name="Schumacher J."/>
            <person name="Segurens B."/>
            <person name="Sexton A."/>
            <person name="Silva E."/>
            <person name="Sirven C."/>
            <person name="Soanes D.M."/>
            <person name="Talbot N.J."/>
            <person name="Templeton M."/>
            <person name="Yandava C."/>
            <person name="Yarden O."/>
            <person name="Zeng Q."/>
            <person name="Rollins J.A."/>
            <person name="Lebrun M.H."/>
            <person name="Dickman M."/>
        </authorList>
    </citation>
    <scope>NUCLEOTIDE SEQUENCE [LARGE SCALE GENOMIC DNA]</scope>
    <source>
        <strain evidence="3">ATCC 18683 / 1980 / Ss-1</strain>
    </source>
</reference>
<organism evidence="2 3">
    <name type="scientific">Sclerotinia sclerotiorum (strain ATCC 18683 / 1980 / Ss-1)</name>
    <name type="common">White mold</name>
    <name type="synonym">Whetzelinia sclerotiorum</name>
    <dbReference type="NCBI Taxonomy" id="665079"/>
    <lineage>
        <taxon>Eukaryota</taxon>
        <taxon>Fungi</taxon>
        <taxon>Dikarya</taxon>
        <taxon>Ascomycota</taxon>
        <taxon>Pezizomycotina</taxon>
        <taxon>Leotiomycetes</taxon>
        <taxon>Helotiales</taxon>
        <taxon>Sclerotiniaceae</taxon>
        <taxon>Sclerotinia</taxon>
    </lineage>
</organism>
<evidence type="ECO:0000256" key="1">
    <source>
        <dbReference type="SAM" id="MobiDB-lite"/>
    </source>
</evidence>